<dbReference type="AlphaFoldDB" id="A0A934SZX5"/>
<evidence type="ECO:0000256" key="3">
    <source>
        <dbReference type="ARBA" id="ARBA00022989"/>
    </source>
</evidence>
<keyword evidence="2 5" id="KW-0812">Transmembrane</keyword>
<gene>
    <name evidence="7" type="ORF">JJB74_26025</name>
</gene>
<evidence type="ECO:0000256" key="1">
    <source>
        <dbReference type="ARBA" id="ARBA00022475"/>
    </source>
</evidence>
<evidence type="ECO:0000259" key="6">
    <source>
        <dbReference type="Pfam" id="PF06305"/>
    </source>
</evidence>
<evidence type="ECO:0000313" key="7">
    <source>
        <dbReference type="EMBL" id="MBK4738096.1"/>
    </source>
</evidence>
<evidence type="ECO:0000256" key="2">
    <source>
        <dbReference type="ARBA" id="ARBA00022692"/>
    </source>
</evidence>
<keyword evidence="4 5" id="KW-0472">Membrane</keyword>
<sequence>MKLLFRLLAAVLFVLFFGFALKNTQEVALRFFLDYELRGPLVLLLLGFFAIGAVLGVLAMTPMVFRYRRELGKHKHAIVVLQKNGATPDRGNASPPADAY</sequence>
<evidence type="ECO:0000256" key="5">
    <source>
        <dbReference type="SAM" id="Phobius"/>
    </source>
</evidence>
<keyword evidence="8" id="KW-1185">Reference proteome</keyword>
<dbReference type="InterPro" id="IPR010445">
    <property type="entry name" value="LapA_dom"/>
</dbReference>
<protein>
    <submittedName>
        <fullName evidence="7">LapA family protein</fullName>
    </submittedName>
</protein>
<dbReference type="Proteomes" id="UP000622890">
    <property type="component" value="Unassembled WGS sequence"/>
</dbReference>
<name>A0A934SZX5_9BURK</name>
<dbReference type="GO" id="GO:0005886">
    <property type="term" value="C:plasma membrane"/>
    <property type="evidence" value="ECO:0007669"/>
    <property type="project" value="InterPro"/>
</dbReference>
<reference evidence="7" key="1">
    <citation type="submission" date="2021-01" db="EMBL/GenBank/DDBJ databases">
        <title>Genome sequence of strain Noviherbaspirillum sp. DKR-6.</title>
        <authorList>
            <person name="Chaudhary D.K."/>
        </authorList>
    </citation>
    <scope>NUCLEOTIDE SEQUENCE</scope>
    <source>
        <strain evidence="7">DKR-6</strain>
    </source>
</reference>
<keyword evidence="3 5" id="KW-1133">Transmembrane helix</keyword>
<feature type="transmembrane region" description="Helical" evidence="5">
    <location>
        <begin position="40"/>
        <end position="65"/>
    </location>
</feature>
<proteinExistence type="predicted"/>
<feature type="domain" description="Lipopolysaccharide assembly protein A" evidence="6">
    <location>
        <begin position="22"/>
        <end position="83"/>
    </location>
</feature>
<evidence type="ECO:0000256" key="4">
    <source>
        <dbReference type="ARBA" id="ARBA00023136"/>
    </source>
</evidence>
<comment type="caution">
    <text evidence="7">The sequence shown here is derived from an EMBL/GenBank/DDBJ whole genome shotgun (WGS) entry which is preliminary data.</text>
</comment>
<dbReference type="Pfam" id="PF06305">
    <property type="entry name" value="LapA_dom"/>
    <property type="match status" value="1"/>
</dbReference>
<organism evidence="7 8">
    <name type="scientific">Noviherbaspirillum pedocola</name>
    <dbReference type="NCBI Taxonomy" id="2801341"/>
    <lineage>
        <taxon>Bacteria</taxon>
        <taxon>Pseudomonadati</taxon>
        <taxon>Pseudomonadota</taxon>
        <taxon>Betaproteobacteria</taxon>
        <taxon>Burkholderiales</taxon>
        <taxon>Oxalobacteraceae</taxon>
        <taxon>Noviherbaspirillum</taxon>
    </lineage>
</organism>
<keyword evidence="1" id="KW-1003">Cell membrane</keyword>
<accession>A0A934SZX5</accession>
<dbReference type="EMBL" id="JAEPBG010000017">
    <property type="protein sequence ID" value="MBK4738096.1"/>
    <property type="molecule type" value="Genomic_DNA"/>
</dbReference>
<evidence type="ECO:0000313" key="8">
    <source>
        <dbReference type="Proteomes" id="UP000622890"/>
    </source>
</evidence>